<dbReference type="GO" id="GO:0006281">
    <property type="term" value="P:DNA repair"/>
    <property type="evidence" value="ECO:0007669"/>
    <property type="project" value="UniProtKB-KW"/>
</dbReference>
<dbReference type="InterPro" id="IPR003613">
    <property type="entry name" value="Ubox_domain"/>
</dbReference>
<keyword evidence="15" id="KW-0227">DNA damage</keyword>
<evidence type="ECO:0000256" key="7">
    <source>
        <dbReference type="ARBA" id="ARBA00022723"/>
    </source>
</evidence>
<dbReference type="InterPro" id="IPR004181">
    <property type="entry name" value="Znf_MIZ"/>
</dbReference>
<evidence type="ECO:0000256" key="6">
    <source>
        <dbReference type="ARBA" id="ARBA00022679"/>
    </source>
</evidence>
<dbReference type="PROSITE" id="PS51698">
    <property type="entry name" value="U_BOX"/>
    <property type="match status" value="1"/>
</dbReference>
<keyword evidence="8 15" id="KW-0747">Spliceosome</keyword>
<comment type="catalytic activity">
    <reaction evidence="15">
        <text>S-ubiquitinyl-[E2 ubiquitin-conjugating enzyme]-L-cysteine + [acceptor protein]-L-lysine = [E2 ubiquitin-conjugating enzyme]-L-cysteine + N(6)-ubiquitinyl-[acceptor protein]-L-lysine.</text>
        <dbReference type="EC" id="2.3.2.27"/>
    </reaction>
</comment>
<dbReference type="GO" id="GO:0008270">
    <property type="term" value="F:zinc ion binding"/>
    <property type="evidence" value="ECO:0007669"/>
    <property type="project" value="UniProtKB-KW"/>
</dbReference>
<comment type="subcellular location">
    <subcellularLocation>
        <location evidence="1 15">Nucleus</location>
    </subcellularLocation>
</comment>
<keyword evidence="17" id="KW-0436">Ligase</keyword>
<dbReference type="InterPro" id="IPR038959">
    <property type="entry name" value="Prp19"/>
</dbReference>
<dbReference type="PANTHER" id="PTHR43995">
    <property type="entry name" value="PRE-MRNA-PROCESSING FACTOR 19"/>
    <property type="match status" value="1"/>
</dbReference>
<evidence type="ECO:0000313" key="18">
    <source>
        <dbReference type="Proteomes" id="UP000008983"/>
    </source>
</evidence>
<evidence type="ECO:0000256" key="3">
    <source>
        <dbReference type="ARBA" id="ARBA00006388"/>
    </source>
</evidence>
<dbReference type="Gene3D" id="3.30.40.10">
    <property type="entry name" value="Zinc/RING finger domain, C3HC4 (zinc finger)"/>
    <property type="match status" value="1"/>
</dbReference>
<protein>
    <recommendedName>
        <fullName evidence="15">Pre-mRNA-processing factor 19</fullName>
        <ecNumber evidence="15">2.3.2.27</ecNumber>
    </recommendedName>
</protein>
<evidence type="ECO:0000256" key="14">
    <source>
        <dbReference type="ARBA" id="ARBA00023242"/>
    </source>
</evidence>
<evidence type="ECO:0000256" key="5">
    <source>
        <dbReference type="ARBA" id="ARBA00022664"/>
    </source>
</evidence>
<dbReference type="EMBL" id="GL984132">
    <property type="protein sequence ID" value="EGR29577.1"/>
    <property type="molecule type" value="Genomic_DNA"/>
</dbReference>
<feature type="non-terminal residue" evidence="17">
    <location>
        <position position="132"/>
    </location>
</feature>
<dbReference type="InParanoid" id="G0QZ06"/>
<dbReference type="EC" id="2.3.2.27" evidence="15"/>
<evidence type="ECO:0000256" key="8">
    <source>
        <dbReference type="ARBA" id="ARBA00022728"/>
    </source>
</evidence>
<sequence>MSWNYCAFSGEQLTEPMVSKKTGHVFQKRIIQKYVQSTGQCPITQQSLSLDDLIPIKSNQIIKSKTSQKTSSVPQILQVFQSEWDSLLLENYNLKQNLEQMRQQLSYALYQHDAACRVISRLLKEREEFKKR</sequence>
<dbReference type="CDD" id="cd16656">
    <property type="entry name" value="RING-Ubox_PRP19"/>
    <property type="match status" value="1"/>
</dbReference>
<keyword evidence="7" id="KW-0479">Metal-binding</keyword>
<evidence type="ECO:0000313" key="17">
    <source>
        <dbReference type="EMBL" id="EGR29577.1"/>
    </source>
</evidence>
<proteinExistence type="inferred from homology"/>
<dbReference type="SMART" id="SM00504">
    <property type="entry name" value="Ubox"/>
    <property type="match status" value="1"/>
</dbReference>
<evidence type="ECO:0000256" key="4">
    <source>
        <dbReference type="ARBA" id="ARBA00022574"/>
    </source>
</evidence>
<comment type="similarity">
    <text evidence="3 15">Belongs to the WD repeat PRP19 family.</text>
</comment>
<evidence type="ECO:0000256" key="10">
    <source>
        <dbReference type="ARBA" id="ARBA00022771"/>
    </source>
</evidence>
<dbReference type="UniPathway" id="UPA00143"/>
<dbReference type="PANTHER" id="PTHR43995:SF1">
    <property type="entry name" value="PRE-MRNA-PROCESSING FACTOR 19"/>
    <property type="match status" value="1"/>
</dbReference>
<accession>G0QZ06</accession>
<dbReference type="STRING" id="857967.G0QZ06"/>
<keyword evidence="14 15" id="KW-0539">Nucleus</keyword>
<comment type="pathway">
    <text evidence="2 15">Protein modification; protein ubiquitination.</text>
</comment>
<keyword evidence="11 15" id="KW-0833">Ubl conjugation pathway</keyword>
<dbReference type="GO" id="GO:0005737">
    <property type="term" value="C:cytoplasm"/>
    <property type="evidence" value="ECO:0007669"/>
    <property type="project" value="TreeGrafter"/>
</dbReference>
<dbReference type="GO" id="GO:0016874">
    <property type="term" value="F:ligase activity"/>
    <property type="evidence" value="ECO:0007669"/>
    <property type="project" value="UniProtKB-KW"/>
</dbReference>
<dbReference type="GeneID" id="14905676"/>
<dbReference type="SUPFAM" id="SSF57850">
    <property type="entry name" value="RING/U-box"/>
    <property type="match status" value="1"/>
</dbReference>
<dbReference type="OMA" id="HENDLIE"/>
<dbReference type="GO" id="GO:0000974">
    <property type="term" value="C:Prp19 complex"/>
    <property type="evidence" value="ECO:0007669"/>
    <property type="project" value="UniProtKB-UniRule"/>
</dbReference>
<dbReference type="GO" id="GO:0071006">
    <property type="term" value="C:U2-type catalytic step 1 spliceosome"/>
    <property type="evidence" value="ECO:0007669"/>
    <property type="project" value="TreeGrafter"/>
</dbReference>
<evidence type="ECO:0000256" key="13">
    <source>
        <dbReference type="ARBA" id="ARBA00023187"/>
    </source>
</evidence>
<dbReference type="InterPro" id="IPR013083">
    <property type="entry name" value="Znf_RING/FYVE/PHD"/>
</dbReference>
<dbReference type="RefSeq" id="XP_004030813.1">
    <property type="nucleotide sequence ID" value="XM_004030765.1"/>
</dbReference>
<dbReference type="GO" id="GO:0000398">
    <property type="term" value="P:mRNA splicing, via spliceosome"/>
    <property type="evidence" value="ECO:0007669"/>
    <property type="project" value="InterPro"/>
</dbReference>
<dbReference type="Pfam" id="PF11789">
    <property type="entry name" value="zf-Nse"/>
    <property type="match status" value="1"/>
</dbReference>
<keyword evidence="18" id="KW-1185">Reference proteome</keyword>
<reference evidence="17 18" key="1">
    <citation type="submission" date="2011-07" db="EMBL/GenBank/DDBJ databases">
        <authorList>
            <person name="Coyne R."/>
            <person name="Brami D."/>
            <person name="Johnson J."/>
            <person name="Hostetler J."/>
            <person name="Hannick L."/>
            <person name="Clark T."/>
            <person name="Cassidy-Hanley D."/>
            <person name="Inman J."/>
        </authorList>
    </citation>
    <scope>NUCLEOTIDE SEQUENCE [LARGE SCALE GENOMIC DNA]</scope>
    <source>
        <strain evidence="17 18">G5</strain>
    </source>
</reference>
<evidence type="ECO:0000256" key="1">
    <source>
        <dbReference type="ARBA" id="ARBA00004123"/>
    </source>
</evidence>
<organism evidence="17 18">
    <name type="scientific">Ichthyophthirius multifiliis</name>
    <name type="common">White spot disease agent</name>
    <name type="synonym">Ich</name>
    <dbReference type="NCBI Taxonomy" id="5932"/>
    <lineage>
        <taxon>Eukaryota</taxon>
        <taxon>Sar</taxon>
        <taxon>Alveolata</taxon>
        <taxon>Ciliophora</taxon>
        <taxon>Intramacronucleata</taxon>
        <taxon>Oligohymenophorea</taxon>
        <taxon>Hymenostomatida</taxon>
        <taxon>Ophryoglenina</taxon>
        <taxon>Ichthyophthirius</taxon>
    </lineage>
</organism>
<dbReference type="Proteomes" id="UP000008983">
    <property type="component" value="Unassembled WGS sequence"/>
</dbReference>
<comment type="function">
    <text evidence="15">Ubiquitin-protein ligase which is mainly involved pre-mRNA splicing and DNA repair. Required for pre-mRNA splicing as component of the spliceosome.</text>
</comment>
<gene>
    <name evidence="17" type="ORF">IMG5_153490</name>
</gene>
<evidence type="ECO:0000256" key="11">
    <source>
        <dbReference type="ARBA" id="ARBA00022786"/>
    </source>
</evidence>
<feature type="domain" description="U-box" evidence="16">
    <location>
        <begin position="1"/>
        <end position="73"/>
    </location>
</feature>
<keyword evidence="15" id="KW-0234">DNA repair</keyword>
<dbReference type="Pfam" id="PF08606">
    <property type="entry name" value="Prp19"/>
    <property type="match status" value="1"/>
</dbReference>
<evidence type="ECO:0000256" key="12">
    <source>
        <dbReference type="ARBA" id="ARBA00022833"/>
    </source>
</evidence>
<keyword evidence="4" id="KW-0853">WD repeat</keyword>
<dbReference type="GO" id="GO:0061630">
    <property type="term" value="F:ubiquitin protein ligase activity"/>
    <property type="evidence" value="ECO:0007669"/>
    <property type="project" value="UniProtKB-UniRule"/>
</dbReference>
<dbReference type="eggNOG" id="KOG0289">
    <property type="taxonomic scope" value="Eukaryota"/>
</dbReference>
<dbReference type="AlphaFoldDB" id="G0QZ06"/>
<dbReference type="InterPro" id="IPR055340">
    <property type="entry name" value="RING-Ubox_PRP19"/>
</dbReference>
<keyword evidence="6 15" id="KW-0808">Transferase</keyword>
<dbReference type="InterPro" id="IPR013915">
    <property type="entry name" value="Prp19_cc"/>
</dbReference>
<evidence type="ECO:0000256" key="15">
    <source>
        <dbReference type="RuleBase" id="RU367101"/>
    </source>
</evidence>
<keyword evidence="5 15" id="KW-0507">mRNA processing</keyword>
<evidence type="ECO:0000259" key="16">
    <source>
        <dbReference type="PROSITE" id="PS51698"/>
    </source>
</evidence>
<keyword evidence="12" id="KW-0862">Zinc</keyword>
<keyword evidence="10" id="KW-0863">Zinc-finger</keyword>
<keyword evidence="13 15" id="KW-0508">mRNA splicing</keyword>
<dbReference type="OrthoDB" id="687049at2759"/>
<comment type="subunit">
    <text evidence="15">Homotetramer.</text>
</comment>
<dbReference type="FunFam" id="3.30.40.10:FF:000027">
    <property type="entry name" value="Pre-mRNA-processing factor 19, putative"/>
    <property type="match status" value="1"/>
</dbReference>
<dbReference type="GO" id="GO:0070534">
    <property type="term" value="P:protein K63-linked ubiquitination"/>
    <property type="evidence" value="ECO:0007669"/>
    <property type="project" value="UniProtKB-UniRule"/>
</dbReference>
<evidence type="ECO:0000256" key="9">
    <source>
        <dbReference type="ARBA" id="ARBA00022737"/>
    </source>
</evidence>
<evidence type="ECO:0000256" key="2">
    <source>
        <dbReference type="ARBA" id="ARBA00004906"/>
    </source>
</evidence>
<keyword evidence="9" id="KW-0677">Repeat</keyword>
<name>G0QZ06_ICHMU</name>